<evidence type="ECO:0000313" key="3">
    <source>
        <dbReference type="Proteomes" id="UP000017548"/>
    </source>
</evidence>
<feature type="transmembrane region" description="Helical" evidence="1">
    <location>
        <begin position="44"/>
        <end position="65"/>
    </location>
</feature>
<proteinExistence type="predicted"/>
<sequence length="111" mass="12505">MPGFILYCLIQGNIDKALILVSIFCFSLYCYSRSSKIIRTVEGFISRMVWCCILLSVTLVIVAISPEAKNAFAGAVLFLYVPSLLISIFVLNSSRPAKELKKKLKIIYNKY</sequence>
<feature type="transmembrane region" description="Helical" evidence="1">
    <location>
        <begin position="14"/>
        <end position="32"/>
    </location>
</feature>
<comment type="caution">
    <text evidence="2">The sequence shown here is derived from an EMBL/GenBank/DDBJ whole genome shotgun (WGS) entry which is preliminary data.</text>
</comment>
<accession>A0ABN0PSV3</accession>
<keyword evidence="3" id="KW-1185">Reference proteome</keyword>
<organism evidence="2 3">
    <name type="scientific">Shewanella decolorationis S12</name>
    <dbReference type="NCBI Taxonomy" id="1353536"/>
    <lineage>
        <taxon>Bacteria</taxon>
        <taxon>Pseudomonadati</taxon>
        <taxon>Pseudomonadota</taxon>
        <taxon>Gammaproteobacteria</taxon>
        <taxon>Alteromonadales</taxon>
        <taxon>Shewanellaceae</taxon>
        <taxon>Shewanella</taxon>
    </lineage>
</organism>
<name>A0ABN0PSV3_9GAMM</name>
<dbReference type="EMBL" id="AXZL01000004">
    <property type="protein sequence ID" value="ESE43243.1"/>
    <property type="molecule type" value="Genomic_DNA"/>
</dbReference>
<keyword evidence="1" id="KW-0472">Membrane</keyword>
<feature type="transmembrane region" description="Helical" evidence="1">
    <location>
        <begin position="71"/>
        <end position="92"/>
    </location>
</feature>
<dbReference type="Proteomes" id="UP000017548">
    <property type="component" value="Unassembled WGS sequence"/>
</dbReference>
<evidence type="ECO:0000313" key="2">
    <source>
        <dbReference type="EMBL" id="ESE43243.1"/>
    </source>
</evidence>
<keyword evidence="1" id="KW-1133">Transmembrane helix</keyword>
<protein>
    <submittedName>
        <fullName evidence="2">Uncharacterized protein</fullName>
    </submittedName>
</protein>
<reference evidence="2 3" key="1">
    <citation type="journal article" date="2013" name="Genome Announc.">
        <title>Draft Genome Sequence of Shewanella decolorationis S12, a Dye-Degrading Bacterium Isolated from a Wastewater Treatment Plant.</title>
        <authorList>
            <person name="Xu M."/>
            <person name="Fang Y."/>
            <person name="Liu J."/>
            <person name="Chen X."/>
            <person name="Sun G."/>
            <person name="Guo J."/>
            <person name="Hua Z."/>
            <person name="Tu Q."/>
            <person name="Wu L."/>
            <person name="Zhou J."/>
            <person name="Liu X."/>
        </authorList>
    </citation>
    <scope>NUCLEOTIDE SEQUENCE [LARGE SCALE GENOMIC DNA]</scope>
    <source>
        <strain evidence="2 3">S12</strain>
    </source>
</reference>
<keyword evidence="1" id="KW-0812">Transmembrane</keyword>
<gene>
    <name evidence="2" type="ORF">SHD_0137</name>
</gene>
<evidence type="ECO:0000256" key="1">
    <source>
        <dbReference type="SAM" id="Phobius"/>
    </source>
</evidence>